<dbReference type="Proteomes" id="UP000291078">
    <property type="component" value="Unassembled WGS sequence"/>
</dbReference>
<dbReference type="EMBL" id="SGXM01000005">
    <property type="protein sequence ID" value="RZT36305.1"/>
    <property type="molecule type" value="Genomic_DNA"/>
</dbReference>
<gene>
    <name evidence="3" type="ORF">EV147_3624</name>
</gene>
<keyword evidence="4" id="KW-1185">Reference proteome</keyword>
<name>A0A4Q7RRG0_9BURK</name>
<evidence type="ECO:0000256" key="2">
    <source>
        <dbReference type="SAM" id="SignalP"/>
    </source>
</evidence>
<dbReference type="OrthoDB" id="8678477at2"/>
<dbReference type="InterPro" id="IPR042100">
    <property type="entry name" value="Bug_dom1"/>
</dbReference>
<comment type="caution">
    <text evidence="3">The sequence shown here is derived from an EMBL/GenBank/DDBJ whole genome shotgun (WGS) entry which is preliminary data.</text>
</comment>
<accession>A0A4Q7RRG0</accession>
<comment type="similarity">
    <text evidence="1">Belongs to the UPF0065 (bug) family.</text>
</comment>
<dbReference type="InterPro" id="IPR005064">
    <property type="entry name" value="BUG"/>
</dbReference>
<proteinExistence type="inferred from homology"/>
<dbReference type="Gene3D" id="3.40.190.10">
    <property type="entry name" value="Periplasmic binding protein-like II"/>
    <property type="match status" value="1"/>
</dbReference>
<organism evidence="3 4">
    <name type="scientific">Cupriavidus agavae</name>
    <dbReference type="NCBI Taxonomy" id="1001822"/>
    <lineage>
        <taxon>Bacteria</taxon>
        <taxon>Pseudomonadati</taxon>
        <taxon>Pseudomonadota</taxon>
        <taxon>Betaproteobacteria</taxon>
        <taxon>Burkholderiales</taxon>
        <taxon>Burkholderiaceae</taxon>
        <taxon>Cupriavidus</taxon>
    </lineage>
</organism>
<dbReference type="InterPro" id="IPR006311">
    <property type="entry name" value="TAT_signal"/>
</dbReference>
<reference evidence="3 4" key="1">
    <citation type="journal article" date="2015" name="Stand. Genomic Sci.">
        <title>Genomic Encyclopedia of Bacterial and Archaeal Type Strains, Phase III: the genomes of soil and plant-associated and newly described type strains.</title>
        <authorList>
            <person name="Whitman W.B."/>
            <person name="Woyke T."/>
            <person name="Klenk H.P."/>
            <person name="Zhou Y."/>
            <person name="Lilburn T.G."/>
            <person name="Beck B.J."/>
            <person name="De Vos P."/>
            <person name="Vandamme P."/>
            <person name="Eisen J.A."/>
            <person name="Garrity G."/>
            <person name="Hugenholtz P."/>
            <person name="Kyrpides N.C."/>
        </authorList>
    </citation>
    <scope>NUCLEOTIDE SEQUENCE [LARGE SCALE GENOMIC DNA]</scope>
    <source>
        <strain evidence="3 4">ASC-9842</strain>
    </source>
</reference>
<dbReference type="CDD" id="cd13578">
    <property type="entry name" value="PBP2_Bug27"/>
    <property type="match status" value="1"/>
</dbReference>
<dbReference type="Gene3D" id="3.40.190.150">
    <property type="entry name" value="Bordetella uptake gene, domain 1"/>
    <property type="match status" value="1"/>
</dbReference>
<dbReference type="PANTHER" id="PTHR42928:SF5">
    <property type="entry name" value="BLR1237 PROTEIN"/>
    <property type="match status" value="1"/>
</dbReference>
<dbReference type="PIRSF" id="PIRSF017082">
    <property type="entry name" value="YflP"/>
    <property type="match status" value="1"/>
</dbReference>
<keyword evidence="2" id="KW-0732">Signal</keyword>
<keyword evidence="3" id="KW-0675">Receptor</keyword>
<dbReference type="SUPFAM" id="SSF53850">
    <property type="entry name" value="Periplasmic binding protein-like II"/>
    <property type="match status" value="1"/>
</dbReference>
<evidence type="ECO:0000313" key="4">
    <source>
        <dbReference type="Proteomes" id="UP000291078"/>
    </source>
</evidence>
<evidence type="ECO:0000313" key="3">
    <source>
        <dbReference type="EMBL" id="RZT36305.1"/>
    </source>
</evidence>
<protein>
    <submittedName>
        <fullName evidence="3">Tripartite-type tricarboxylate transporter receptor subunit TctC</fullName>
    </submittedName>
</protein>
<feature type="chain" id="PRO_5020220121" evidence="2">
    <location>
        <begin position="32"/>
        <end position="330"/>
    </location>
</feature>
<feature type="signal peptide" evidence="2">
    <location>
        <begin position="1"/>
        <end position="31"/>
    </location>
</feature>
<evidence type="ECO:0000256" key="1">
    <source>
        <dbReference type="ARBA" id="ARBA00006987"/>
    </source>
</evidence>
<dbReference type="PANTHER" id="PTHR42928">
    <property type="entry name" value="TRICARBOXYLATE-BINDING PROTEIN"/>
    <property type="match status" value="1"/>
</dbReference>
<dbReference type="PROSITE" id="PS51318">
    <property type="entry name" value="TAT"/>
    <property type="match status" value="1"/>
</dbReference>
<dbReference type="AlphaFoldDB" id="A0A4Q7RRG0"/>
<dbReference type="Pfam" id="PF03401">
    <property type="entry name" value="TctC"/>
    <property type="match status" value="1"/>
</dbReference>
<sequence length="330" mass="34427">MRAKTFPRRQVLAMLAAAAAGAMALAPAARASDAYPNKAMRIVVGFPSGGAPDILARIFSEKTSLGQPLVVDNKPGAGGNIGAEAVAKAAPDGYTLALGTVGTHSINGALYSKMPYDMVKDFVPVILLASTPNVLVVHPSVPAKNVQELIALAKSKPGQLTFGTPGVGTSLHVAGELFNTMAGTKITHVPYKGRAMAIPDLLGGHITMMFDNLPSALPVVKEGKLRALGVTSAQRSASAPDIPTIAEQGLPGYEATSWFAVFAPANTPKDVVAKLNTELNRIFTLPDVQAKLKTLGLDPVLGTPEKLAEYQRSEMAKWAKVVKDSGAKAE</sequence>